<feature type="transmembrane region" description="Helical" evidence="1">
    <location>
        <begin position="174"/>
        <end position="194"/>
    </location>
</feature>
<feature type="transmembrane region" description="Helical" evidence="1">
    <location>
        <begin position="38"/>
        <end position="59"/>
    </location>
</feature>
<evidence type="ECO:0000256" key="1">
    <source>
        <dbReference type="SAM" id="Phobius"/>
    </source>
</evidence>
<feature type="transmembrane region" description="Helical" evidence="1">
    <location>
        <begin position="271"/>
        <end position="288"/>
    </location>
</feature>
<organism evidence="2 3">
    <name type="scientific">Arcanobacterium canis</name>
    <dbReference type="NCBI Taxonomy" id="999183"/>
    <lineage>
        <taxon>Bacteria</taxon>
        <taxon>Bacillati</taxon>
        <taxon>Actinomycetota</taxon>
        <taxon>Actinomycetes</taxon>
        <taxon>Actinomycetales</taxon>
        <taxon>Actinomycetaceae</taxon>
        <taxon>Arcanobacterium</taxon>
    </lineage>
</organism>
<dbReference type="PANTHER" id="PTHR41771:SF1">
    <property type="entry name" value="MEMBRANE PROTEIN"/>
    <property type="match status" value="1"/>
</dbReference>
<feature type="transmembrane region" description="Helical" evidence="1">
    <location>
        <begin position="371"/>
        <end position="395"/>
    </location>
</feature>
<feature type="transmembrane region" description="Helical" evidence="1">
    <location>
        <begin position="200"/>
        <end position="218"/>
    </location>
</feature>
<accession>A0ABY8FYZ5</accession>
<dbReference type="RefSeq" id="WP_278012209.1">
    <property type="nucleotide sequence ID" value="NZ_CP121208.1"/>
</dbReference>
<evidence type="ECO:0000313" key="3">
    <source>
        <dbReference type="Proteomes" id="UP001215216"/>
    </source>
</evidence>
<name>A0ABY8FYZ5_9ACTO</name>
<keyword evidence="1" id="KW-0472">Membrane</keyword>
<feature type="transmembrane region" description="Helical" evidence="1">
    <location>
        <begin position="329"/>
        <end position="351"/>
    </location>
</feature>
<sequence length="437" mass="44999">MAHHVNVPGEEIPLAGHGHSHGAVNLELSSHDRRRVRAILAAIVIPIALAVAVGMVLLWPSGASKIGSVPLTSSTTSQKIAEVTSIAHKPDDLGQIKVTATVDGAQVPIQVPFDIALNGISVGTHIKVLFQPSGLEGGTPYIYMDTVRTVPLGVLLAVYLAVVLAVAGRKGLAAIIGLACSLAVVAFFMLPALIGGSSPLFVVLTGAGAMMFASIYLAHGISIRTTTAVVGTFVGLVITGAIAAWMIRWAAMSGTATEESIALLTQVPGLKMNQILLCGIILAGLGALNDVTITQVSTVWELHNANPRAGRGQVIKAAMAVGRDHIASTVYTLAFAYVGTALPLFMAASLIDRSVLDLLTIAQVAEEIIRTLVASIGLVLAIPLTTALAAILAPVAPGKSRVARGVAGVVHDADVNVPAPVATVDQLQDLDTPEGKH</sequence>
<keyword evidence="3" id="KW-1185">Reference proteome</keyword>
<keyword evidence="1" id="KW-0812">Transmembrane</keyword>
<dbReference type="Pfam" id="PF07907">
    <property type="entry name" value="YibE_F"/>
    <property type="match status" value="1"/>
</dbReference>
<evidence type="ECO:0000313" key="2">
    <source>
        <dbReference type="EMBL" id="WFM82783.1"/>
    </source>
</evidence>
<feature type="transmembrane region" description="Helical" evidence="1">
    <location>
        <begin position="149"/>
        <end position="167"/>
    </location>
</feature>
<gene>
    <name evidence="2" type="ORF">P7079_05085</name>
</gene>
<dbReference type="InterPro" id="IPR012507">
    <property type="entry name" value="YibE_F"/>
</dbReference>
<feature type="transmembrane region" description="Helical" evidence="1">
    <location>
        <begin position="230"/>
        <end position="251"/>
    </location>
</feature>
<dbReference type="EMBL" id="CP121208">
    <property type="protein sequence ID" value="WFM82783.1"/>
    <property type="molecule type" value="Genomic_DNA"/>
</dbReference>
<reference evidence="2 3" key="1">
    <citation type="submission" date="2023-03" db="EMBL/GenBank/DDBJ databases">
        <title>Complete genome of Arcanobacterium canis strain DSM 25104 isolated in 2010 from a canine otitis externa in Germany.</title>
        <authorList>
            <person name="Borowiak M."/>
            <person name="Kreitlow A."/>
            <person name="Malorny B."/>
            <person name="Laemmler C."/>
            <person name="Prenger-Berninghoff E."/>
            <person name="Ploetz M."/>
            <person name="Abdulmawjood A."/>
        </authorList>
    </citation>
    <scope>NUCLEOTIDE SEQUENCE [LARGE SCALE GENOMIC DNA]</scope>
    <source>
        <strain evidence="2 3">DSM 25104</strain>
    </source>
</reference>
<protein>
    <submittedName>
        <fullName evidence="2">YibE/F family protein</fullName>
    </submittedName>
</protein>
<dbReference type="PANTHER" id="PTHR41771">
    <property type="entry name" value="MEMBRANE PROTEIN-RELATED"/>
    <property type="match status" value="1"/>
</dbReference>
<keyword evidence="1" id="KW-1133">Transmembrane helix</keyword>
<dbReference type="Proteomes" id="UP001215216">
    <property type="component" value="Chromosome"/>
</dbReference>
<proteinExistence type="predicted"/>